<evidence type="ECO:0000313" key="3">
    <source>
        <dbReference type="Proteomes" id="UP001253637"/>
    </source>
</evidence>
<feature type="region of interest" description="Disordered" evidence="1">
    <location>
        <begin position="1"/>
        <end position="27"/>
    </location>
</feature>
<protein>
    <submittedName>
        <fullName evidence="2">Uncharacterized protein</fullName>
    </submittedName>
</protein>
<accession>A0A811BPH0</accession>
<reference evidence="2" key="1">
    <citation type="submission" date="2021-04" db="EMBL/GenBank/DDBJ databases">
        <title>Draft Genome Sequence of Pandoravirus japonicus, Isolated from the Sabaishi River of Niigata, Japan.</title>
        <authorList>
            <person name="Hosokawa N."/>
            <person name="Takahashi H."/>
            <person name="Aoki K."/>
            <person name="Takemura M."/>
        </authorList>
    </citation>
    <scope>NUCLEOTIDE SEQUENCE</scope>
</reference>
<evidence type="ECO:0000256" key="1">
    <source>
        <dbReference type="SAM" id="MobiDB-lite"/>
    </source>
</evidence>
<evidence type="ECO:0000313" key="2">
    <source>
        <dbReference type="EMBL" id="BCU02887.1"/>
    </source>
</evidence>
<sequence length="87" mass="10262">MKKEKEYLRKKKEKRYNPPSRARRVVKRRSRGRALYLSVILLRRADLKKKKVHYSPSGIIGRLSHDTAGKKRKTFMVKTGPKTRNLA</sequence>
<organism evidence="2 3">
    <name type="scientific">Pandoravirus japonicus</name>
    <dbReference type="NCBI Taxonomy" id="2823154"/>
    <lineage>
        <taxon>Viruses</taxon>
        <taxon>Pandoravirus</taxon>
    </lineage>
</organism>
<dbReference type="Proteomes" id="UP001253637">
    <property type="component" value="Segment"/>
</dbReference>
<dbReference type="EMBL" id="LC625835">
    <property type="protein sequence ID" value="BCU02887.1"/>
    <property type="molecule type" value="Genomic_DNA"/>
</dbReference>
<name>A0A811BPH0_9VIRU</name>
<proteinExistence type="predicted"/>